<protein>
    <submittedName>
        <fullName evidence="1">Uncharacterized protein</fullName>
    </submittedName>
</protein>
<evidence type="ECO:0000313" key="2">
    <source>
        <dbReference type="Proteomes" id="UP000694558"/>
    </source>
</evidence>
<evidence type="ECO:0000313" key="1">
    <source>
        <dbReference type="Ensembl" id="ENSSMAP00000049836.1"/>
    </source>
</evidence>
<dbReference type="GeneTree" id="ENSGT00990000205707"/>
<name>A0A8D3CRC8_SCOMX</name>
<sequence>NSLCMIPTEDKVKFNTVCSTPVSQKVVDMVRFSNFSSPEYIMELSKMQTFVASNRYKPLTGGQRGSLPRCPGSHVGYQLSGTVQTCGWSLWSPYRGTFSAARRLRRSTLLEPRWLPLATSPS</sequence>
<accession>A0A8D3CRC8</accession>
<dbReference type="AlphaFoldDB" id="A0A8D3CRC8"/>
<dbReference type="Ensembl" id="ENSSMAT00000077670.1">
    <property type="protein sequence ID" value="ENSSMAP00000049836.1"/>
    <property type="gene ID" value="ENSSMAG00000025577.1"/>
</dbReference>
<dbReference type="Proteomes" id="UP000694558">
    <property type="component" value="Chromosome 2"/>
</dbReference>
<reference evidence="1" key="1">
    <citation type="submission" date="2023-05" db="EMBL/GenBank/DDBJ databases">
        <title>High-quality long-read genome of Scophthalmus maximus.</title>
        <authorList>
            <person name="Lien S."/>
            <person name="Martinez P."/>
        </authorList>
    </citation>
    <scope>NUCLEOTIDE SEQUENCE [LARGE SCALE GENOMIC DNA]</scope>
</reference>
<reference evidence="1" key="2">
    <citation type="submission" date="2025-08" db="UniProtKB">
        <authorList>
            <consortium name="Ensembl"/>
        </authorList>
    </citation>
    <scope>IDENTIFICATION</scope>
</reference>
<organism evidence="1 2">
    <name type="scientific">Scophthalmus maximus</name>
    <name type="common">Turbot</name>
    <name type="synonym">Psetta maxima</name>
    <dbReference type="NCBI Taxonomy" id="52904"/>
    <lineage>
        <taxon>Eukaryota</taxon>
        <taxon>Metazoa</taxon>
        <taxon>Chordata</taxon>
        <taxon>Craniata</taxon>
        <taxon>Vertebrata</taxon>
        <taxon>Euteleostomi</taxon>
        <taxon>Actinopterygii</taxon>
        <taxon>Neopterygii</taxon>
        <taxon>Teleostei</taxon>
        <taxon>Neoteleostei</taxon>
        <taxon>Acanthomorphata</taxon>
        <taxon>Carangaria</taxon>
        <taxon>Pleuronectiformes</taxon>
        <taxon>Pleuronectoidei</taxon>
        <taxon>Scophthalmidae</taxon>
        <taxon>Scophthalmus</taxon>
    </lineage>
</organism>
<proteinExistence type="predicted"/>